<dbReference type="OrthoDB" id="5876666at2759"/>
<feature type="region of interest" description="Disordered" evidence="1">
    <location>
        <begin position="706"/>
        <end position="746"/>
    </location>
</feature>
<name>A0A016TYK2_9BILA</name>
<accession>A0A016TYK2</accession>
<protein>
    <submittedName>
        <fullName evidence="2">Uncharacterized protein</fullName>
    </submittedName>
</protein>
<dbReference type="AlphaFoldDB" id="A0A016TYK2"/>
<dbReference type="Proteomes" id="UP000024635">
    <property type="component" value="Unassembled WGS sequence"/>
</dbReference>
<comment type="caution">
    <text evidence="2">The sequence shown here is derived from an EMBL/GenBank/DDBJ whole genome shotgun (WGS) entry which is preliminary data.</text>
</comment>
<evidence type="ECO:0000313" key="3">
    <source>
        <dbReference type="Proteomes" id="UP000024635"/>
    </source>
</evidence>
<feature type="compositionally biased region" description="Low complexity" evidence="1">
    <location>
        <begin position="770"/>
        <end position="783"/>
    </location>
</feature>
<evidence type="ECO:0000313" key="2">
    <source>
        <dbReference type="EMBL" id="EYC07413.1"/>
    </source>
</evidence>
<keyword evidence="3" id="KW-1185">Reference proteome</keyword>
<evidence type="ECO:0000256" key="1">
    <source>
        <dbReference type="SAM" id="MobiDB-lite"/>
    </source>
</evidence>
<dbReference type="EMBL" id="JARK01001406">
    <property type="protein sequence ID" value="EYC07413.1"/>
    <property type="molecule type" value="Genomic_DNA"/>
</dbReference>
<reference evidence="3" key="1">
    <citation type="journal article" date="2015" name="Nat. Genet.">
        <title>The genome and transcriptome of the zoonotic hookworm Ancylostoma ceylanicum identify infection-specific gene families.</title>
        <authorList>
            <person name="Schwarz E.M."/>
            <person name="Hu Y."/>
            <person name="Antoshechkin I."/>
            <person name="Miller M.M."/>
            <person name="Sternberg P.W."/>
            <person name="Aroian R.V."/>
        </authorList>
    </citation>
    <scope>NUCLEOTIDE SEQUENCE</scope>
    <source>
        <strain evidence="3">HY135</strain>
    </source>
</reference>
<proteinExistence type="predicted"/>
<organism evidence="2 3">
    <name type="scientific">Ancylostoma ceylanicum</name>
    <dbReference type="NCBI Taxonomy" id="53326"/>
    <lineage>
        <taxon>Eukaryota</taxon>
        <taxon>Metazoa</taxon>
        <taxon>Ecdysozoa</taxon>
        <taxon>Nematoda</taxon>
        <taxon>Chromadorea</taxon>
        <taxon>Rhabditida</taxon>
        <taxon>Rhabditina</taxon>
        <taxon>Rhabditomorpha</taxon>
        <taxon>Strongyloidea</taxon>
        <taxon>Ancylostomatidae</taxon>
        <taxon>Ancylostomatinae</taxon>
        <taxon>Ancylostoma</taxon>
    </lineage>
</organism>
<sequence>MSSYWNVFAPSLAKFFSVSSNCRINTKPSEFPIAITFYCAGQRKKKPLLTSLVTSSCSPLTLCLGPLLRFRKVVYPTDQDSRLKPSVEMDHRIVVLLLPLLLPTTEANQRSSVQCADYLRCRNDELEERWKCNDATRRVVSDVCRVERHLRSIKRLTLRRESDFAVCVSKASMELDASGVVSLASCSSGLPEPHSLNASQCEFAQNASNSRCAALRRCCGAATICENRSQYAALSSTLSMQRSAAEMLLRACRSDMDAVLAANVSKSDQTMAMTAIHAASAILKLIAEQPASSPSSSDSSRKNPQILLAKRLPTNVMILAPKVGRGDAPATPLEELPLDSSLFSRVNAEAHKATELAADPNSYRSRARASAKPSLNNTVTLSSRPRLYGARTKHFYTFGLPSRHSSLIRTVDSNTMKAVKHLTQEGTASVMRSIKSRSRGPIFSGTGQLFTRGEGRSNELLPHYVGLIIERRTPQPVDVIIDRSSQIPFASNIRTSYNEQTQLPTVVLREADSGVSTLPPAVTFPSPFTPSPEPVIPLLSPTSQMITTIRKPWSSRFKRIKHGKRVWRGNSLPKPLGLNEGHKSQKKHGMLKLWRNPPIRSIQPIDSFKDFSSKFPNNTDELTDIAVPIQNRLRSRLRFEQPLEQHNQGMMILSQNVTKLTNAQRPKHVYTSQQRKFFKTPEDAIYEDILEQERKVLIARNILPQPEDFDDPWSQRQPSNELSPPPPPPSNRDSLAFPSKSEHSLETVILPKRKTRKRMRKLRIKGEFRTTPAPTTSTRADPSLLTFTDDPLDGPIVETPLSNTESAKVTVRKEELEQIVDGRHEALVVFENVATSEPLRPKLTWSAEPTKPTEDSLFGPSFSTVPLPTEDDFITTSPDAVESNTVSEATSSSLGSTARPIRPKLLESVDQTATIIPTLKHAEWTAPPSDDSFRVEIIPFPDMNTSVNDGPLVVVDKQSNSAESREVLGGGAETTTPSRTTKTPLLVDENWVVSSPERMRVMGTKIEERDPVQMLTTDEKSPIDDSQSKAFSVLKLPETAVDLETKNLEETYGNCIKSRLGASITEVEATKCAAHSLPPSLSSEPCRSKLHVIKNHCSKLARCCTDAEVCRKEVDRSEPARLLRRKKESLALAAAKCQIQSYKDYRKRIKRKRELLTRQ</sequence>
<feature type="region of interest" description="Disordered" evidence="1">
    <location>
        <begin position="770"/>
        <end position="800"/>
    </location>
</feature>
<gene>
    <name evidence="2" type="primary">Acey_s0070.g418</name>
    <name evidence="2" type="synonym">Acey-R05G9R.1</name>
    <name evidence="2" type="ORF">Y032_0070g418</name>
</gene>
<feature type="region of interest" description="Disordered" evidence="1">
    <location>
        <begin position="960"/>
        <end position="980"/>
    </location>
</feature>